<dbReference type="Proteomes" id="UP000024635">
    <property type="component" value="Unassembled WGS sequence"/>
</dbReference>
<dbReference type="AlphaFoldDB" id="A0A016VAI4"/>
<comment type="caution">
    <text evidence="1">The sequence shown here is derived from an EMBL/GenBank/DDBJ whole genome shotgun (WGS) entry which is preliminary data.</text>
</comment>
<evidence type="ECO:0000313" key="1">
    <source>
        <dbReference type="EMBL" id="EYC24664.1"/>
    </source>
</evidence>
<dbReference type="EMBL" id="JARK01001349">
    <property type="protein sequence ID" value="EYC24664.1"/>
    <property type="molecule type" value="Genomic_DNA"/>
</dbReference>
<gene>
    <name evidence="1" type="primary">Acey_s0013.g2038</name>
    <name evidence="1" type="ORF">Y032_0013g2038</name>
</gene>
<organism evidence="1 2">
    <name type="scientific">Ancylostoma ceylanicum</name>
    <dbReference type="NCBI Taxonomy" id="53326"/>
    <lineage>
        <taxon>Eukaryota</taxon>
        <taxon>Metazoa</taxon>
        <taxon>Ecdysozoa</taxon>
        <taxon>Nematoda</taxon>
        <taxon>Chromadorea</taxon>
        <taxon>Rhabditida</taxon>
        <taxon>Rhabditina</taxon>
        <taxon>Rhabditomorpha</taxon>
        <taxon>Strongyloidea</taxon>
        <taxon>Ancylostomatidae</taxon>
        <taxon>Ancylostomatinae</taxon>
        <taxon>Ancylostoma</taxon>
    </lineage>
</organism>
<protein>
    <submittedName>
        <fullName evidence="1">Uncharacterized protein</fullName>
    </submittedName>
</protein>
<accession>A0A016VAI4</accession>
<name>A0A016VAI4_9BILA</name>
<keyword evidence="2" id="KW-1185">Reference proteome</keyword>
<sequence length="68" mass="7893">MQYRPMGRSSTDDTLLSFNFSSSFHSDIAANWSIIFLLISLFSSDQWVDRQLTIPCFLSIFLLHFILT</sequence>
<evidence type="ECO:0000313" key="2">
    <source>
        <dbReference type="Proteomes" id="UP000024635"/>
    </source>
</evidence>
<proteinExistence type="predicted"/>
<reference evidence="2" key="1">
    <citation type="journal article" date="2015" name="Nat. Genet.">
        <title>The genome and transcriptome of the zoonotic hookworm Ancylostoma ceylanicum identify infection-specific gene families.</title>
        <authorList>
            <person name="Schwarz E.M."/>
            <person name="Hu Y."/>
            <person name="Antoshechkin I."/>
            <person name="Miller M.M."/>
            <person name="Sternberg P.W."/>
            <person name="Aroian R.V."/>
        </authorList>
    </citation>
    <scope>NUCLEOTIDE SEQUENCE</scope>
    <source>
        <strain evidence="2">HY135</strain>
    </source>
</reference>